<dbReference type="InterPro" id="IPR001173">
    <property type="entry name" value="Glyco_trans_2-like"/>
</dbReference>
<dbReference type="InterPro" id="IPR050256">
    <property type="entry name" value="Glycosyltransferase_2"/>
</dbReference>
<evidence type="ECO:0000313" key="2">
    <source>
        <dbReference type="EMBL" id="PQJ72021.1"/>
    </source>
</evidence>
<dbReference type="Gene3D" id="3.90.550.10">
    <property type="entry name" value="Spore Coat Polysaccharide Biosynthesis Protein SpsA, Chain A"/>
    <property type="match status" value="1"/>
</dbReference>
<sequence>MTKPIIKVIIPAYNEQDSIGNVINDIPKIVDEVIVISNNSTDNTEINAKNAGATVLKEHRKGYGYACLKGMDYISKQKTKPEIIVFLDGDYSDYPEQLTELVHPLLNNNTDFVIGARVKELRENGSMTPQQVFGNWLATFLMKLFFGAKFTDLGPFRAIKYNKLLALNMEDKTYGWTVEMQLKALKQKLSYIEIPVKYRNRIGVSKVSGTVKGSIFAGIKILGWIFKYSFK</sequence>
<proteinExistence type="predicted"/>
<name>A0A2P6CAU8_9FLAO</name>
<evidence type="ECO:0000313" key="3">
    <source>
        <dbReference type="Proteomes" id="UP000247345"/>
    </source>
</evidence>
<dbReference type="OrthoDB" id="9797819at2"/>
<dbReference type="AlphaFoldDB" id="A0A2P6CAU8"/>
<feature type="domain" description="Glycosyltransferase 2-like" evidence="1">
    <location>
        <begin position="8"/>
        <end position="139"/>
    </location>
</feature>
<reference evidence="2 3" key="1">
    <citation type="submission" date="2016-12" db="EMBL/GenBank/DDBJ databases">
        <title>Trade-off between light-utilization and light-protection in marine flavobacteria.</title>
        <authorList>
            <person name="Kumagai Y."/>
            <person name="Yoshizawa S."/>
            <person name="Kogure K."/>
            <person name="Iwasaki W."/>
        </authorList>
    </citation>
    <scope>NUCLEOTIDE SEQUENCE [LARGE SCALE GENOMIC DNA]</scope>
    <source>
        <strain evidence="2 3">KCTC 12100</strain>
    </source>
</reference>
<protein>
    <submittedName>
        <fullName evidence="2">UDP-glucose--dolichyl-phosphate glucosyltransferase</fullName>
    </submittedName>
</protein>
<dbReference type="CDD" id="cd04179">
    <property type="entry name" value="DPM_DPG-synthase_like"/>
    <property type="match status" value="1"/>
</dbReference>
<dbReference type="InterPro" id="IPR029044">
    <property type="entry name" value="Nucleotide-diphossugar_trans"/>
</dbReference>
<dbReference type="Pfam" id="PF00535">
    <property type="entry name" value="Glycos_transf_2"/>
    <property type="match status" value="1"/>
</dbReference>
<dbReference type="PANTHER" id="PTHR48090">
    <property type="entry name" value="UNDECAPRENYL-PHOSPHATE 4-DEOXY-4-FORMAMIDO-L-ARABINOSE TRANSFERASE-RELATED"/>
    <property type="match status" value="1"/>
</dbReference>
<dbReference type="SUPFAM" id="SSF53448">
    <property type="entry name" value="Nucleotide-diphospho-sugar transferases"/>
    <property type="match status" value="1"/>
</dbReference>
<evidence type="ECO:0000259" key="1">
    <source>
        <dbReference type="Pfam" id="PF00535"/>
    </source>
</evidence>
<dbReference type="Proteomes" id="UP000247345">
    <property type="component" value="Unassembled WGS sequence"/>
</dbReference>
<keyword evidence="2" id="KW-0808">Transferase</keyword>
<dbReference type="RefSeq" id="WP_105047677.1">
    <property type="nucleotide sequence ID" value="NZ_CP150661.1"/>
</dbReference>
<dbReference type="PANTHER" id="PTHR48090:SF7">
    <property type="entry name" value="RFBJ PROTEIN"/>
    <property type="match status" value="1"/>
</dbReference>
<organism evidence="2 3">
    <name type="scientific">Polaribacter butkevichii</name>
    <dbReference type="NCBI Taxonomy" id="218490"/>
    <lineage>
        <taxon>Bacteria</taxon>
        <taxon>Pseudomonadati</taxon>
        <taxon>Bacteroidota</taxon>
        <taxon>Flavobacteriia</taxon>
        <taxon>Flavobacteriales</taxon>
        <taxon>Flavobacteriaceae</taxon>
    </lineage>
</organism>
<keyword evidence="3" id="KW-1185">Reference proteome</keyword>
<dbReference type="GO" id="GO:0016740">
    <property type="term" value="F:transferase activity"/>
    <property type="evidence" value="ECO:0007669"/>
    <property type="project" value="UniProtKB-KW"/>
</dbReference>
<gene>
    <name evidence="2" type="ORF">BTO14_01590</name>
</gene>
<accession>A0A2P6CAU8</accession>
<dbReference type="EMBL" id="MSCK01000001">
    <property type="protein sequence ID" value="PQJ72021.1"/>
    <property type="molecule type" value="Genomic_DNA"/>
</dbReference>
<comment type="caution">
    <text evidence="2">The sequence shown here is derived from an EMBL/GenBank/DDBJ whole genome shotgun (WGS) entry which is preliminary data.</text>
</comment>